<accession>A0AAD4Q4L5</accession>
<dbReference type="RefSeq" id="XP_046076404.1">
    <property type="nucleotide sequence ID" value="XM_046217838.1"/>
</dbReference>
<dbReference type="Pfam" id="PF00903">
    <property type="entry name" value="Glyoxalase"/>
    <property type="match status" value="1"/>
</dbReference>
<dbReference type="SUPFAM" id="SSF54593">
    <property type="entry name" value="Glyoxalase/Bleomycin resistance protein/Dihydroxybiphenyl dioxygenase"/>
    <property type="match status" value="1"/>
</dbReference>
<evidence type="ECO:0000256" key="1">
    <source>
        <dbReference type="ARBA" id="ARBA00010363"/>
    </source>
</evidence>
<dbReference type="Gene3D" id="3.10.180.10">
    <property type="entry name" value="2,3-Dihydroxybiphenyl 1,2-Dioxygenase, domain 1"/>
    <property type="match status" value="1"/>
</dbReference>
<evidence type="ECO:0000259" key="2">
    <source>
        <dbReference type="PROSITE" id="PS51819"/>
    </source>
</evidence>
<dbReference type="Proteomes" id="UP001201262">
    <property type="component" value="Unassembled WGS sequence"/>
</dbReference>
<comment type="caution">
    <text evidence="3">The sequence shown here is derived from an EMBL/GenBank/DDBJ whole genome shotgun (WGS) entry which is preliminary data.</text>
</comment>
<dbReference type="InterPro" id="IPR037523">
    <property type="entry name" value="VOC_core"/>
</dbReference>
<evidence type="ECO:0000313" key="4">
    <source>
        <dbReference type="Proteomes" id="UP001201262"/>
    </source>
</evidence>
<sequence>MAFEKETVQSNVESVPILSPVKLAHVVFRSTRLQEMVQFYQKLLGAHVAFQNNMAAFLAYDDEHHRIGILAVPEGLFANQPSIVPTIDHVAFTYNNLDDLAISYEQRKAAGLKPVWCVNHGSTTSMYYDDPDGNKVEMQVDNFETMEEAFAFTNSEAFHINPIGTDFDPDEFVQRVRSGEDHRLIKKRVEIGPRKFPGVS</sequence>
<dbReference type="PANTHER" id="PTHR21366">
    <property type="entry name" value="GLYOXALASE FAMILY PROTEIN"/>
    <property type="match status" value="1"/>
</dbReference>
<evidence type="ECO:0000313" key="3">
    <source>
        <dbReference type="EMBL" id="KAH8703386.1"/>
    </source>
</evidence>
<dbReference type="InterPro" id="IPR004360">
    <property type="entry name" value="Glyas_Fos-R_dOase_dom"/>
</dbReference>
<dbReference type="InterPro" id="IPR050383">
    <property type="entry name" value="GlyoxalaseI/FosfomycinResist"/>
</dbReference>
<dbReference type="InterPro" id="IPR029068">
    <property type="entry name" value="Glyas_Bleomycin-R_OHBP_Dase"/>
</dbReference>
<dbReference type="GeneID" id="70248125"/>
<gene>
    <name evidence="3" type="ORF">BGW36DRAFT_393740</name>
</gene>
<dbReference type="PROSITE" id="PS51819">
    <property type="entry name" value="VOC"/>
    <property type="match status" value="1"/>
</dbReference>
<name>A0AAD4Q4L5_9EURO</name>
<dbReference type="PANTHER" id="PTHR21366:SF14">
    <property type="entry name" value="GLYOXALASE DOMAIN-CONTAINING PROTEIN 5"/>
    <property type="match status" value="1"/>
</dbReference>
<dbReference type="GO" id="GO:0051213">
    <property type="term" value="F:dioxygenase activity"/>
    <property type="evidence" value="ECO:0007669"/>
    <property type="project" value="UniProtKB-KW"/>
</dbReference>
<reference evidence="3" key="1">
    <citation type="submission" date="2021-12" db="EMBL/GenBank/DDBJ databases">
        <title>Convergent genome expansion in fungi linked to evolution of root-endophyte symbiosis.</title>
        <authorList>
            <consortium name="DOE Joint Genome Institute"/>
            <person name="Ke Y.-H."/>
            <person name="Bonito G."/>
            <person name="Liao H.-L."/>
            <person name="Looney B."/>
            <person name="Rojas-Flechas A."/>
            <person name="Nash J."/>
            <person name="Hameed K."/>
            <person name="Schadt C."/>
            <person name="Martin F."/>
            <person name="Crous P.W."/>
            <person name="Miettinen O."/>
            <person name="Magnuson J.K."/>
            <person name="Labbe J."/>
            <person name="Jacobson D."/>
            <person name="Doktycz M.J."/>
            <person name="Veneault-Fourrey C."/>
            <person name="Kuo A."/>
            <person name="Mondo S."/>
            <person name="Calhoun S."/>
            <person name="Riley R."/>
            <person name="Ohm R."/>
            <person name="LaButti K."/>
            <person name="Andreopoulos B."/>
            <person name="Pangilinan J."/>
            <person name="Nolan M."/>
            <person name="Tritt A."/>
            <person name="Clum A."/>
            <person name="Lipzen A."/>
            <person name="Daum C."/>
            <person name="Barry K."/>
            <person name="Grigoriev I.V."/>
            <person name="Vilgalys R."/>
        </authorList>
    </citation>
    <scope>NUCLEOTIDE SEQUENCE</scope>
    <source>
        <strain evidence="3">PMI_201</strain>
    </source>
</reference>
<keyword evidence="4" id="KW-1185">Reference proteome</keyword>
<dbReference type="EMBL" id="JAJTJA010000002">
    <property type="protein sequence ID" value="KAH8703386.1"/>
    <property type="molecule type" value="Genomic_DNA"/>
</dbReference>
<proteinExistence type="inferred from homology"/>
<comment type="similarity">
    <text evidence="1">Belongs to the glyoxalase I family.</text>
</comment>
<protein>
    <submittedName>
        <fullName evidence="3">Glyoxalase bleomycin resistance protein dioxygenase</fullName>
    </submittedName>
</protein>
<keyword evidence="3" id="KW-0560">Oxidoreductase</keyword>
<feature type="domain" description="VOC" evidence="2">
    <location>
        <begin position="22"/>
        <end position="141"/>
    </location>
</feature>
<keyword evidence="3" id="KW-0223">Dioxygenase</keyword>
<organism evidence="3 4">
    <name type="scientific">Talaromyces proteolyticus</name>
    <dbReference type="NCBI Taxonomy" id="1131652"/>
    <lineage>
        <taxon>Eukaryota</taxon>
        <taxon>Fungi</taxon>
        <taxon>Dikarya</taxon>
        <taxon>Ascomycota</taxon>
        <taxon>Pezizomycotina</taxon>
        <taxon>Eurotiomycetes</taxon>
        <taxon>Eurotiomycetidae</taxon>
        <taxon>Eurotiales</taxon>
        <taxon>Trichocomaceae</taxon>
        <taxon>Talaromyces</taxon>
        <taxon>Talaromyces sect. Bacilispori</taxon>
    </lineage>
</organism>
<dbReference type="AlphaFoldDB" id="A0AAD4Q4L5"/>